<sequence>MLLRSTTRTQTGFDATPYLPQSQSTRWTGGTTNASSQFQVQQPSSLIKYHLPGSAPHYGGAMPYQQAPRTHGCRVENAAKASFKPIALKQGSFWVREKMRALLLLTLAFSCILKNSYCISYEDLINNKEAMDLVKENYDFRKNTLFAVDDLLQKLNNIKLEMCTRTLQRYVKKMREDGGGTPNFEASASGNPGSSIPNEASVFQEFLKEAGGGTSNFQASGNPGSSIPYEASVIQNFAKAFGIEPPNPYDGTLYSIYQNPPK</sequence>
<name>A0A914GSG7_GLORO</name>
<protein>
    <submittedName>
        <fullName evidence="2">Uncharacterized protein</fullName>
    </submittedName>
</protein>
<dbReference type="AlphaFoldDB" id="A0A914GSG7"/>
<dbReference type="WBParaSite" id="Gr19_v10_g10957.t2">
    <property type="protein sequence ID" value="Gr19_v10_g10957.t2"/>
    <property type="gene ID" value="Gr19_v10_g10957"/>
</dbReference>
<evidence type="ECO:0000313" key="2">
    <source>
        <dbReference type="WBParaSite" id="Gr19_v10_g10957.t2"/>
    </source>
</evidence>
<reference evidence="2" key="1">
    <citation type="submission" date="2022-11" db="UniProtKB">
        <authorList>
            <consortium name="WormBaseParasite"/>
        </authorList>
    </citation>
    <scope>IDENTIFICATION</scope>
</reference>
<accession>A0A914GSG7</accession>
<organism evidence="1 2">
    <name type="scientific">Globodera rostochiensis</name>
    <name type="common">Golden nematode worm</name>
    <name type="synonym">Heterodera rostochiensis</name>
    <dbReference type="NCBI Taxonomy" id="31243"/>
    <lineage>
        <taxon>Eukaryota</taxon>
        <taxon>Metazoa</taxon>
        <taxon>Ecdysozoa</taxon>
        <taxon>Nematoda</taxon>
        <taxon>Chromadorea</taxon>
        <taxon>Rhabditida</taxon>
        <taxon>Tylenchina</taxon>
        <taxon>Tylenchomorpha</taxon>
        <taxon>Tylenchoidea</taxon>
        <taxon>Heteroderidae</taxon>
        <taxon>Heteroderinae</taxon>
        <taxon>Globodera</taxon>
    </lineage>
</organism>
<keyword evidence="1" id="KW-1185">Reference proteome</keyword>
<evidence type="ECO:0000313" key="1">
    <source>
        <dbReference type="Proteomes" id="UP000887572"/>
    </source>
</evidence>
<dbReference type="Proteomes" id="UP000887572">
    <property type="component" value="Unplaced"/>
</dbReference>
<proteinExistence type="predicted"/>